<dbReference type="eggNOG" id="COG3868">
    <property type="taxonomic scope" value="Bacteria"/>
</dbReference>
<feature type="domain" description="Glycoside-hydrolase family GH114 TIM-barrel" evidence="1">
    <location>
        <begin position="50"/>
        <end position="275"/>
    </location>
</feature>
<dbReference type="SUPFAM" id="SSF51445">
    <property type="entry name" value="(Trans)glycosidases"/>
    <property type="match status" value="1"/>
</dbReference>
<dbReference type="InterPro" id="IPR013785">
    <property type="entry name" value="Aldolase_TIM"/>
</dbReference>
<dbReference type="EMBL" id="JNFF01000074">
    <property type="protein sequence ID" value="KEQ29354.1"/>
    <property type="molecule type" value="Genomic_DNA"/>
</dbReference>
<organism evidence="2 3">
    <name type="scientific">Pedobacter antarcticus 4BY</name>
    <dbReference type="NCBI Taxonomy" id="1358423"/>
    <lineage>
        <taxon>Bacteria</taxon>
        <taxon>Pseudomonadati</taxon>
        <taxon>Bacteroidota</taxon>
        <taxon>Sphingobacteriia</taxon>
        <taxon>Sphingobacteriales</taxon>
        <taxon>Sphingobacteriaceae</taxon>
        <taxon>Pedobacter</taxon>
    </lineage>
</organism>
<dbReference type="InterPro" id="IPR004352">
    <property type="entry name" value="GH114_TIM-barrel"/>
</dbReference>
<proteinExistence type="predicted"/>
<dbReference type="Pfam" id="PF03537">
    <property type="entry name" value="Glyco_hydro_114"/>
    <property type="match status" value="1"/>
</dbReference>
<accession>A0A081PF81</accession>
<dbReference type="RefSeq" id="WP_051760035.1">
    <property type="nucleotide sequence ID" value="NZ_JNFF01000074.1"/>
</dbReference>
<reference evidence="2 3" key="1">
    <citation type="journal article" date="1992" name="Int. J. Syst. Bacteriol.">
        <title>Sphingobacterium antarcticus sp. nov. a Psychrotrophic Bacterium from the Soils of Schirmacher Oasis, Antarctica.</title>
        <authorList>
            <person name="Shivaji S."/>
            <person name="Ray M.K."/>
            <person name="Rao N.S."/>
            <person name="Saiserr L."/>
            <person name="Jagannadham M.V."/>
            <person name="Kumar G.S."/>
            <person name="Reddy G."/>
            <person name="Bhargava P.M."/>
        </authorList>
    </citation>
    <scope>NUCLEOTIDE SEQUENCE [LARGE SCALE GENOMIC DNA]</scope>
    <source>
        <strain evidence="2 3">4BY</strain>
    </source>
</reference>
<evidence type="ECO:0000313" key="2">
    <source>
        <dbReference type="EMBL" id="KEQ29354.1"/>
    </source>
</evidence>
<gene>
    <name evidence="2" type="ORF">N180_07350</name>
</gene>
<dbReference type="InterPro" id="IPR017853">
    <property type="entry name" value="GH"/>
</dbReference>
<keyword evidence="3" id="KW-1185">Reference proteome</keyword>
<protein>
    <recommendedName>
        <fullName evidence="1">Glycoside-hydrolase family GH114 TIM-barrel domain-containing protein</fullName>
    </recommendedName>
</protein>
<dbReference type="Proteomes" id="UP000028007">
    <property type="component" value="Unassembled WGS sequence"/>
</dbReference>
<dbReference type="Gene3D" id="3.20.20.70">
    <property type="entry name" value="Aldolase class I"/>
    <property type="match status" value="1"/>
</dbReference>
<comment type="caution">
    <text evidence="2">The sequence shown here is derived from an EMBL/GenBank/DDBJ whole genome shotgun (WGS) entry which is preliminary data.</text>
</comment>
<dbReference type="PANTHER" id="PTHR35273:SF2">
    <property type="entry name" value="ALPHA-GALACTOSIDASE"/>
    <property type="match status" value="1"/>
</dbReference>
<dbReference type="AlphaFoldDB" id="A0A081PF81"/>
<evidence type="ECO:0000259" key="1">
    <source>
        <dbReference type="Pfam" id="PF03537"/>
    </source>
</evidence>
<name>A0A081PF81_9SPHI</name>
<evidence type="ECO:0000313" key="3">
    <source>
        <dbReference type="Proteomes" id="UP000028007"/>
    </source>
</evidence>
<sequence length="280" mass="31838">MKHVIVVAMMILLISACKKDSSIDDDNIVDSVKTPSDKTSWWQPKAGMSFDWMLDDLQPGASFTSEIVDVDAFTTSAAQVATLHAQGKKVIAYISVGTIENDRPDVNLLPADVIGKVYPEWPNERWLNIKKLDKLKPWLNSRINMILKKGFDAIEPDNLDSYSNETGFKITLNDTKLYCDYLIKLAHENGLGIGQKNVQELSVEYSTKFDWVLTEDAFDQGWQKDVKSYIDLNKPVFVVEYTDKISEKTFADEVCPASQILKYTAVLKHRNLDKWVFKCK</sequence>
<dbReference type="PANTHER" id="PTHR35273">
    <property type="entry name" value="ALPHA-1,4 POLYGALACTOSAMINIDASE, PUTATIVE (AFU_ORTHOLOGUE AFUA_3G07890)-RELATED"/>
    <property type="match status" value="1"/>
</dbReference>
<dbReference type="OrthoDB" id="10730at2"/>
<dbReference type="PROSITE" id="PS51257">
    <property type="entry name" value="PROKAR_LIPOPROTEIN"/>
    <property type="match status" value="1"/>
</dbReference>